<dbReference type="InterPro" id="IPR036291">
    <property type="entry name" value="NAD(P)-bd_dom_sf"/>
</dbReference>
<dbReference type="InterPro" id="IPR023401">
    <property type="entry name" value="ODC_N"/>
</dbReference>
<dbReference type="FunFam" id="3.40.50.720:FF:000311">
    <property type="entry name" value="Ornithine cyclodeaminase"/>
    <property type="match status" value="1"/>
</dbReference>
<gene>
    <name evidence="2" type="ORF">C2R26_01515</name>
</gene>
<protein>
    <submittedName>
        <fullName evidence="2">Ornithine cyclodeaminase family protein</fullName>
    </submittedName>
</protein>
<name>A0A2P4R967_9LACO</name>
<dbReference type="NCBIfam" id="NF006379">
    <property type="entry name" value="PRK08618.1"/>
    <property type="match status" value="1"/>
</dbReference>
<dbReference type="PIRSF" id="PIRSF001439">
    <property type="entry name" value="CryM"/>
    <property type="match status" value="1"/>
</dbReference>
<proteinExistence type="inferred from homology"/>
<accession>A0A2P4R967</accession>
<dbReference type="EMBL" id="PPWZ01000009">
    <property type="protein sequence ID" value="POH37780.1"/>
    <property type="molecule type" value="Genomic_DNA"/>
</dbReference>
<dbReference type="SUPFAM" id="SSF51735">
    <property type="entry name" value="NAD(P)-binding Rossmann-fold domains"/>
    <property type="match status" value="1"/>
</dbReference>
<dbReference type="GO" id="GO:0019752">
    <property type="term" value="P:carboxylic acid metabolic process"/>
    <property type="evidence" value="ECO:0007669"/>
    <property type="project" value="UniProtKB-ARBA"/>
</dbReference>
<comment type="caution">
    <text evidence="2">The sequence shown here is derived from an EMBL/GenBank/DDBJ whole genome shotgun (WGS) entry which is preliminary data.</text>
</comment>
<dbReference type="Pfam" id="PF02423">
    <property type="entry name" value="OCD_Mu_crystall"/>
    <property type="match status" value="1"/>
</dbReference>
<dbReference type="PANTHER" id="PTHR13812">
    <property type="entry name" value="KETIMINE REDUCTASE MU-CRYSTALLIN"/>
    <property type="match status" value="1"/>
</dbReference>
<dbReference type="PANTHER" id="PTHR13812:SF19">
    <property type="entry name" value="KETIMINE REDUCTASE MU-CRYSTALLIN"/>
    <property type="match status" value="1"/>
</dbReference>
<comment type="similarity">
    <text evidence="1">Belongs to the ornithine cyclodeaminase/mu-crystallin family.</text>
</comment>
<evidence type="ECO:0000313" key="2">
    <source>
        <dbReference type="EMBL" id="POH37780.1"/>
    </source>
</evidence>
<reference evidence="2" key="1">
    <citation type="submission" date="2018-01" db="EMBL/GenBank/DDBJ databases">
        <title>Genome sequnecing of Lactobacillus formosensis KACC 18721.</title>
        <authorList>
            <person name="Kim S.-J."/>
            <person name="Heo J."/>
        </authorList>
    </citation>
    <scope>NUCLEOTIDE SEQUENCE</scope>
    <source>
        <strain evidence="2">KACC 18721</strain>
    </source>
</reference>
<dbReference type="Gene3D" id="3.40.50.720">
    <property type="entry name" value="NAD(P)-binding Rossmann-like Domain"/>
    <property type="match status" value="1"/>
</dbReference>
<dbReference type="GO" id="GO:0005737">
    <property type="term" value="C:cytoplasm"/>
    <property type="evidence" value="ECO:0007669"/>
    <property type="project" value="TreeGrafter"/>
</dbReference>
<dbReference type="Gene3D" id="3.30.1780.10">
    <property type="entry name" value="ornithine cyclodeaminase, domain 1"/>
    <property type="match status" value="1"/>
</dbReference>
<dbReference type="AlphaFoldDB" id="A0A2P4R967"/>
<evidence type="ECO:0000256" key="1">
    <source>
        <dbReference type="ARBA" id="ARBA00008903"/>
    </source>
</evidence>
<dbReference type="GO" id="GO:0016491">
    <property type="term" value="F:oxidoreductase activity"/>
    <property type="evidence" value="ECO:0007669"/>
    <property type="project" value="UniProtKB-ARBA"/>
</dbReference>
<sequence length="329" mass="35970">MIYLTKDDIKKVFSMREALDADKEALSWYSKGEANIPLRTNIDIPEYNGQSLYMPGYVGGENPALGMKIVSVYPDNIKHDLPSVPATMVVLDPKTGIVKAILDGTYLTQLRTGAFQGLATELLSNEDAKTALLIGTGGQGMAQLEAMLTVRNLEKVYVFDIDKSRAKDFCDQARNNFKNKFNTIFESVDNVNDVSEMVDIITTVTTSRKATFDGSKIKKGVHINGVGAYTPEMCEIPSSALINADEIYFDTMDGVLAEAGDIIQPMNKNLLKNDNINGELGQLINGNISGRKSEDDITIFKTVGTAALDVIVADRIVKRALVENSVVEI</sequence>
<organism evidence="2">
    <name type="scientific">Companilactobacillus formosensis</name>
    <dbReference type="NCBI Taxonomy" id="1617889"/>
    <lineage>
        <taxon>Bacteria</taxon>
        <taxon>Bacillati</taxon>
        <taxon>Bacillota</taxon>
        <taxon>Bacilli</taxon>
        <taxon>Lactobacillales</taxon>
        <taxon>Lactobacillaceae</taxon>
        <taxon>Companilactobacillus</taxon>
    </lineage>
</organism>
<dbReference type="InterPro" id="IPR003462">
    <property type="entry name" value="ODC_Mu_crystall"/>
</dbReference>